<comment type="caution">
    <text evidence="1">The sequence shown here is derived from an EMBL/GenBank/DDBJ whole genome shotgun (WGS) entry which is preliminary data.</text>
</comment>
<reference evidence="1 2" key="1">
    <citation type="submission" date="2016-06" db="EMBL/GenBank/DDBJ databases">
        <title>Revisiting the taxonomy of the Elizabethkingia Genus based on Whole-Genome Sequencing, Optical Mapping, and MALDI-TOF.</title>
        <authorList>
            <person name="Nicholson A.C."/>
        </authorList>
    </citation>
    <scope>NUCLEOTIDE SEQUENCE [LARGE SCALE GENOMIC DNA]</scope>
    <source>
        <strain evidence="1 2">G4070</strain>
    </source>
</reference>
<gene>
    <name evidence="1" type="ORF">BAZ10_13220</name>
</gene>
<evidence type="ECO:0000313" key="1">
    <source>
        <dbReference type="EMBL" id="OPC68142.1"/>
    </source>
</evidence>
<keyword evidence="2" id="KW-1185">Reference proteome</keyword>
<dbReference type="AlphaFoldDB" id="A0A1T3MU41"/>
<organism evidence="1 2">
    <name type="scientific">Elizabethkingia occulta</name>
    <dbReference type="NCBI Taxonomy" id="1867263"/>
    <lineage>
        <taxon>Bacteria</taxon>
        <taxon>Pseudomonadati</taxon>
        <taxon>Bacteroidota</taxon>
        <taxon>Flavobacteriia</taxon>
        <taxon>Flavobacteriales</taxon>
        <taxon>Weeksellaceae</taxon>
        <taxon>Elizabethkingia</taxon>
    </lineage>
</organism>
<dbReference type="PROSITE" id="PS51257">
    <property type="entry name" value="PROKAR_LIPOPROTEIN"/>
    <property type="match status" value="1"/>
</dbReference>
<evidence type="ECO:0000313" key="2">
    <source>
        <dbReference type="Proteomes" id="UP000190813"/>
    </source>
</evidence>
<name>A0A1T3MU41_9FLAO</name>
<accession>A0A1T3MU41</accession>
<protein>
    <submittedName>
        <fullName evidence="1">Uncharacterized protein</fullName>
    </submittedName>
</protein>
<proteinExistence type="predicted"/>
<dbReference type="Proteomes" id="UP000190813">
    <property type="component" value="Unassembled WGS sequence"/>
</dbReference>
<dbReference type="RefSeq" id="WP_078796529.1">
    <property type="nucleotide sequence ID" value="NZ_CBCSBR010000016.1"/>
</dbReference>
<dbReference type="EMBL" id="MAHX01000005">
    <property type="protein sequence ID" value="OPC68142.1"/>
    <property type="molecule type" value="Genomic_DNA"/>
</dbReference>
<sequence length="68" mass="7657">MKRALLLFLTSILILSCKDIMDDNSINQQKPIANAELVTLKSDITVERIRDLNLFGGDMILSPCNKNH</sequence>